<dbReference type="InterPro" id="IPR018391">
    <property type="entry name" value="PQQ_b-propeller_rpt"/>
</dbReference>
<dbReference type="SUPFAM" id="SSF50998">
    <property type="entry name" value="Quinoprotein alcohol dehydrogenase-like"/>
    <property type="match status" value="1"/>
</dbReference>
<reference evidence="4 5" key="1">
    <citation type="submission" date="2019-07" db="EMBL/GenBank/DDBJ databases">
        <title>Genomic Encyclopedia of Archaeal and Bacterial Type Strains, Phase II (KMG-II): from individual species to whole genera.</title>
        <authorList>
            <person name="Goeker M."/>
        </authorList>
    </citation>
    <scope>NUCLEOTIDE SEQUENCE [LARGE SCALE GENOMIC DNA]</scope>
    <source>
        <strain evidence="4 5">DSM 3754</strain>
    </source>
</reference>
<dbReference type="Pfam" id="PF13360">
    <property type="entry name" value="PQQ_2"/>
    <property type="match status" value="1"/>
</dbReference>
<dbReference type="AlphaFoldDB" id="A0A663A6A0"/>
<dbReference type="InterPro" id="IPR011047">
    <property type="entry name" value="Quinoprotein_ADH-like_sf"/>
</dbReference>
<evidence type="ECO:0000256" key="2">
    <source>
        <dbReference type="SAM" id="Phobius"/>
    </source>
</evidence>
<evidence type="ECO:0000259" key="3">
    <source>
        <dbReference type="Pfam" id="PF13360"/>
    </source>
</evidence>
<dbReference type="Gene3D" id="2.130.10.10">
    <property type="entry name" value="YVTN repeat-like/Quinoprotein amine dehydrogenase"/>
    <property type="match status" value="1"/>
</dbReference>
<dbReference type="PANTHER" id="PTHR34512">
    <property type="entry name" value="CELL SURFACE PROTEIN"/>
    <property type="match status" value="1"/>
</dbReference>
<feature type="compositionally biased region" description="Basic residues" evidence="1">
    <location>
        <begin position="1"/>
        <end position="17"/>
    </location>
</feature>
<organism evidence="4 5">
    <name type="scientific">Halobacterium salinarum (strain ATCC 33171 / DSM 3754 / JCM 8978 / NBRC 102687 / NCIMB 764 / 91-R6)</name>
    <dbReference type="NCBI Taxonomy" id="2597657"/>
    <lineage>
        <taxon>Archaea</taxon>
        <taxon>Methanobacteriati</taxon>
        <taxon>Methanobacteriota</taxon>
        <taxon>Stenosarchaea group</taxon>
        <taxon>Halobacteria</taxon>
        <taxon>Halobacteriales</taxon>
        <taxon>Halobacteriaceae</taxon>
        <taxon>Halobacterium</taxon>
    </lineage>
</organism>
<dbReference type="InterPro" id="IPR002372">
    <property type="entry name" value="PQQ_rpt_dom"/>
</dbReference>
<dbReference type="GeneID" id="68695163"/>
<evidence type="ECO:0000313" key="4">
    <source>
        <dbReference type="EMBL" id="TYO75036.1"/>
    </source>
</evidence>
<dbReference type="PANTHER" id="PTHR34512:SF30">
    <property type="entry name" value="OUTER MEMBRANE PROTEIN ASSEMBLY FACTOR BAMB"/>
    <property type="match status" value="1"/>
</dbReference>
<keyword evidence="2" id="KW-0812">Transmembrane</keyword>
<keyword evidence="2" id="KW-0472">Membrane</keyword>
<accession>A0A663A6A0</accession>
<dbReference type="SMART" id="SM00564">
    <property type="entry name" value="PQQ"/>
    <property type="match status" value="4"/>
</dbReference>
<dbReference type="EMBL" id="VRYN01000008">
    <property type="protein sequence ID" value="TYO75036.1"/>
    <property type="molecule type" value="Genomic_DNA"/>
</dbReference>
<name>A0A663A6A0_HALS9</name>
<gene>
    <name evidence="4" type="ORF">APQ99_02166</name>
</gene>
<feature type="domain" description="Pyrrolo-quinoline quinone repeat" evidence="3">
    <location>
        <begin position="66"/>
        <end position="206"/>
    </location>
</feature>
<evidence type="ECO:0000256" key="1">
    <source>
        <dbReference type="SAM" id="MobiDB-lite"/>
    </source>
</evidence>
<dbReference type="Proteomes" id="UP000323075">
    <property type="component" value="Unassembled WGS sequence"/>
</dbReference>
<keyword evidence="2" id="KW-1133">Transmembrane helix</keyword>
<comment type="caution">
    <text evidence="4">The sequence shown here is derived from an EMBL/GenBank/DDBJ whole genome shotgun (WGS) entry which is preliminary data.</text>
</comment>
<evidence type="ECO:0000313" key="5">
    <source>
        <dbReference type="Proteomes" id="UP000323075"/>
    </source>
</evidence>
<sequence length="262" mass="27948">MLHCAPAHRTRGPHHGRPLTTVQLDDGSSDTTHELNRRPTGPPALADPIAVTPVLGDYTEPSTDGLVALDTDSWTTTWTHNTAGRPNPPTVADDLLVATSDQGDVTALAASTGDTPWMRTFSDDHQRASIPAPPAIDADSVYITADGAAAQGIYALDRETGETQWEIPGPNIPGPLVRTEDVVLASYDRYELVAFDAGSGDRQWSKEMYDGGPFSPAIGDSRVFSADTNTASEAIVPFLVMVVGGYAGITLADILWEQFFTN</sequence>
<protein>
    <submittedName>
        <fullName evidence="4">Outer membrane protein assembly factor BamB, contains PQQ-like beta-propeller repeat</fullName>
    </submittedName>
</protein>
<feature type="region of interest" description="Disordered" evidence="1">
    <location>
        <begin position="1"/>
        <end position="48"/>
    </location>
</feature>
<proteinExistence type="predicted"/>
<dbReference type="RefSeq" id="WP_010904069.1">
    <property type="nucleotide sequence ID" value="NZ_VRYN01000008.1"/>
</dbReference>
<dbReference type="InterPro" id="IPR015943">
    <property type="entry name" value="WD40/YVTN_repeat-like_dom_sf"/>
</dbReference>
<feature type="transmembrane region" description="Helical" evidence="2">
    <location>
        <begin position="234"/>
        <end position="256"/>
    </location>
</feature>